<dbReference type="AlphaFoldDB" id="A0A9X2XW85"/>
<protein>
    <submittedName>
        <fullName evidence="1">PmoA family protein</fullName>
    </submittedName>
</protein>
<name>A0A9X2XW85_9BACT</name>
<gene>
    <name evidence="1" type="ORF">OCK74_10930</name>
</gene>
<keyword evidence="2" id="KW-1185">Reference proteome</keyword>
<dbReference type="EMBL" id="JAOTIF010000006">
    <property type="protein sequence ID" value="MCU7549632.1"/>
    <property type="molecule type" value="Genomic_DNA"/>
</dbReference>
<evidence type="ECO:0000313" key="1">
    <source>
        <dbReference type="EMBL" id="MCU7549632.1"/>
    </source>
</evidence>
<comment type="caution">
    <text evidence="1">The sequence shown here is derived from an EMBL/GenBank/DDBJ whole genome shotgun (WGS) entry which is preliminary data.</text>
</comment>
<evidence type="ECO:0000313" key="2">
    <source>
        <dbReference type="Proteomes" id="UP001155483"/>
    </source>
</evidence>
<organism evidence="1 2">
    <name type="scientific">Paraflavisolibacter caeni</name>
    <dbReference type="NCBI Taxonomy" id="2982496"/>
    <lineage>
        <taxon>Bacteria</taxon>
        <taxon>Pseudomonadati</taxon>
        <taxon>Bacteroidota</taxon>
        <taxon>Chitinophagia</taxon>
        <taxon>Chitinophagales</taxon>
        <taxon>Chitinophagaceae</taxon>
        <taxon>Paraflavisolibacter</taxon>
    </lineage>
</organism>
<sequence>MSQQKDKGFRIVEKKDKKEVAILFNNQLLTAYCYYDSSRKPVLFPVNTVDGITVTRSYPFRIVPGERTDHPHHTGIWFNYESVNGLDFWNNSTAIPLEKRAQYGTIRHQKIINKKADGAQASLTASSIWVRPDNKVLLNEETSYQFRVRGNDFIIDYFTTLTAADTTVVFKDVKDGLLAIRVARELEMPSKDATGFVDEKGNVTAVKKVDNEGVTGMYYSSEGLKGDDVWSSKGTWVMLTGKKQNKDITIGLIDHPANIGYPAYWHARGYGLFAVNPLGRKVFSNGKEDLNFTLQPHQSVSFKYRFIIHSGPSLTNDDMNKLAADFLSFKRQSP</sequence>
<dbReference type="RefSeq" id="WP_279297072.1">
    <property type="nucleotide sequence ID" value="NZ_JAOTIF010000006.1"/>
</dbReference>
<reference evidence="1" key="2">
    <citation type="submission" date="2023-04" db="EMBL/GenBank/DDBJ databases">
        <title>Paracnuella aquatica gen. nov., sp. nov., a member of the family Chitinophagaceae isolated from a hot spring.</title>
        <authorList>
            <person name="Wang C."/>
        </authorList>
    </citation>
    <scope>NUCLEOTIDE SEQUENCE</scope>
    <source>
        <strain evidence="1">LB-8</strain>
    </source>
</reference>
<dbReference type="Pfam" id="PF14100">
    <property type="entry name" value="DUF6807"/>
    <property type="match status" value="1"/>
</dbReference>
<proteinExistence type="predicted"/>
<reference evidence="1" key="1">
    <citation type="submission" date="2022-09" db="EMBL/GenBank/DDBJ databases">
        <authorList>
            <person name="Yuan C."/>
            <person name="Ke Z."/>
        </authorList>
    </citation>
    <scope>NUCLEOTIDE SEQUENCE</scope>
    <source>
        <strain evidence="1">LB-8</strain>
    </source>
</reference>
<dbReference type="Proteomes" id="UP001155483">
    <property type="component" value="Unassembled WGS sequence"/>
</dbReference>
<accession>A0A9X2XW85</accession>
<dbReference type="InterPro" id="IPR029475">
    <property type="entry name" value="DUF6807"/>
</dbReference>